<dbReference type="PANTHER" id="PTHR42949">
    <property type="entry name" value="ANAEROBIC GLYCEROL-3-PHOSPHATE DEHYDROGENASE SUBUNIT B"/>
    <property type="match status" value="1"/>
</dbReference>
<dbReference type="SUPFAM" id="SSF51905">
    <property type="entry name" value="FAD/NAD(P)-binding domain"/>
    <property type="match status" value="1"/>
</dbReference>
<accession>A0A4R8MLD6</accession>
<evidence type="ECO:0000313" key="4">
    <source>
        <dbReference type="Proteomes" id="UP000295066"/>
    </source>
</evidence>
<dbReference type="Pfam" id="PF07992">
    <property type="entry name" value="Pyr_redox_2"/>
    <property type="match status" value="1"/>
</dbReference>
<evidence type="ECO:0000313" key="3">
    <source>
        <dbReference type="EMBL" id="TDY64886.1"/>
    </source>
</evidence>
<reference evidence="3 4" key="1">
    <citation type="submission" date="2019-03" db="EMBL/GenBank/DDBJ databases">
        <title>Genomic Encyclopedia of Type Strains, Phase IV (KMG-IV): sequencing the most valuable type-strain genomes for metagenomic binning, comparative biology and taxonomic classification.</title>
        <authorList>
            <person name="Goeker M."/>
        </authorList>
    </citation>
    <scope>NUCLEOTIDE SEQUENCE [LARGE SCALE GENOMIC DNA]</scope>
    <source>
        <strain evidence="3 4">DSM 25964</strain>
    </source>
</reference>
<dbReference type="PRINTS" id="PR00368">
    <property type="entry name" value="FADPNR"/>
</dbReference>
<organism evidence="3 4">
    <name type="scientific">Aminivibrio pyruvatiphilus</name>
    <dbReference type="NCBI Taxonomy" id="1005740"/>
    <lineage>
        <taxon>Bacteria</taxon>
        <taxon>Thermotogati</taxon>
        <taxon>Synergistota</taxon>
        <taxon>Synergistia</taxon>
        <taxon>Synergistales</taxon>
        <taxon>Aminobacteriaceae</taxon>
        <taxon>Aminivibrio</taxon>
    </lineage>
</organism>
<keyword evidence="1" id="KW-0560">Oxidoreductase</keyword>
<dbReference type="OrthoDB" id="9776839at2"/>
<dbReference type="GO" id="GO:0016491">
    <property type="term" value="F:oxidoreductase activity"/>
    <property type="evidence" value="ECO:0007669"/>
    <property type="project" value="UniProtKB-KW"/>
</dbReference>
<proteinExistence type="predicted"/>
<dbReference type="Proteomes" id="UP000295066">
    <property type="component" value="Unassembled WGS sequence"/>
</dbReference>
<dbReference type="InterPro" id="IPR023753">
    <property type="entry name" value="FAD/NAD-binding_dom"/>
</dbReference>
<dbReference type="RefSeq" id="WP_133955122.1">
    <property type="nucleotide sequence ID" value="NZ_SORI01000001.1"/>
</dbReference>
<dbReference type="PRINTS" id="PR00469">
    <property type="entry name" value="PNDRDTASEII"/>
</dbReference>
<dbReference type="PANTHER" id="PTHR42949:SF3">
    <property type="entry name" value="ANAEROBIC GLYCEROL-3-PHOSPHATE DEHYDROGENASE SUBUNIT B"/>
    <property type="match status" value="1"/>
</dbReference>
<sequence>MNGERKTIPAVRRDVVIIGGGPAGLAAAVAAKEAGCGDVLLIERDRILGGILNQCIHDGFGLHTFKEALSGPEYAARFIDRFRELGIAAMEETIVLSLSADRVLEVSTRGTYQRIEAGAVILAMGCRERTRGAISIPGHRPSGVYTAGAAQNFMNLENIMVGRKVCILGSGDIGLIMARRMTLEGAKVEAVFEILPYSSGLPRNIQQCLNDYGIPLHLNTTVTDIVGKGRLEGIRVAQVGEDRAPIPETERYVPCDTLLLSVGLIPENELTREAGVGMDPVTGGAVVDDSFMTSVPGIFACGNVLHVHDLVDWVSVEAAEAGRFAACFVREGRCALPNPIPVRPGNGVRYTLPQAVSGERDLILSLRVSAPWRDRCVVVRDGGREIARKREMRLHPAEMIRIDLKKEAVSGCSSLEVTVE</sequence>
<dbReference type="InterPro" id="IPR036188">
    <property type="entry name" value="FAD/NAD-bd_sf"/>
</dbReference>
<comment type="caution">
    <text evidence="3">The sequence shown here is derived from an EMBL/GenBank/DDBJ whole genome shotgun (WGS) entry which is preliminary data.</text>
</comment>
<keyword evidence="4" id="KW-1185">Reference proteome</keyword>
<evidence type="ECO:0000256" key="1">
    <source>
        <dbReference type="ARBA" id="ARBA00023002"/>
    </source>
</evidence>
<feature type="domain" description="FAD/NAD(P)-binding" evidence="2">
    <location>
        <begin position="14"/>
        <end position="305"/>
    </location>
</feature>
<gene>
    <name evidence="3" type="ORF">C8D99_10132</name>
</gene>
<evidence type="ECO:0000259" key="2">
    <source>
        <dbReference type="Pfam" id="PF07992"/>
    </source>
</evidence>
<dbReference type="Gene3D" id="3.50.50.60">
    <property type="entry name" value="FAD/NAD(P)-binding domain"/>
    <property type="match status" value="2"/>
</dbReference>
<dbReference type="EMBL" id="SORI01000001">
    <property type="protein sequence ID" value="TDY64886.1"/>
    <property type="molecule type" value="Genomic_DNA"/>
</dbReference>
<protein>
    <submittedName>
        <fullName evidence="3">Thioredoxin reductase</fullName>
    </submittedName>
</protein>
<name>A0A4R8MLD6_9BACT</name>
<dbReference type="InterPro" id="IPR051691">
    <property type="entry name" value="Metab_Enz_Cyan_OpOx_G3PDH"/>
</dbReference>
<dbReference type="AlphaFoldDB" id="A0A4R8MLD6"/>